<dbReference type="PANTHER" id="PTHR11703">
    <property type="entry name" value="DEOXYHYPUSINE SYNTHASE"/>
    <property type="match status" value="1"/>
</dbReference>
<dbReference type="Gene3D" id="3.40.910.10">
    <property type="entry name" value="Deoxyhypusine synthase"/>
    <property type="match status" value="1"/>
</dbReference>
<dbReference type="SUPFAM" id="SSF52467">
    <property type="entry name" value="DHS-like NAD/FAD-binding domain"/>
    <property type="match status" value="1"/>
</dbReference>
<dbReference type="InterPro" id="IPR029035">
    <property type="entry name" value="DHS-like_NAD/FAD-binding_dom"/>
</dbReference>
<protein>
    <recommendedName>
        <fullName evidence="5">Probable deoxyhypusine synthase</fullName>
    </recommendedName>
</protein>
<dbReference type="EMBL" id="CP017686">
    <property type="protein sequence ID" value="AYQ54609.1"/>
    <property type="molecule type" value="Genomic_DNA"/>
</dbReference>
<evidence type="ECO:0000256" key="6">
    <source>
        <dbReference type="ARBA" id="ARBA00043952"/>
    </source>
</evidence>
<evidence type="ECO:0000256" key="3">
    <source>
        <dbReference type="ARBA" id="ARBA00022679"/>
    </source>
</evidence>
<dbReference type="InterPro" id="IPR002773">
    <property type="entry name" value="Deoxyhypusine_synthase"/>
</dbReference>
<comment type="function">
    <text evidence="1">Catalyzes the NAD-dependent oxidative cleavage of spermidine and the subsequent transfer of the butylamine moiety of spermidine to the epsilon-amino group of a specific lysine residue of the eIF-5A precursor protein to form the intermediate deoxyhypusine residue.</text>
</comment>
<dbReference type="NCBIfam" id="NF002294">
    <property type="entry name" value="PRK01221.1"/>
    <property type="match status" value="1"/>
</dbReference>
<dbReference type="GO" id="GO:0005737">
    <property type="term" value="C:cytoplasm"/>
    <property type="evidence" value="ECO:0007669"/>
    <property type="project" value="TreeGrafter"/>
</dbReference>
<reference evidence="7 8" key="1">
    <citation type="submission" date="2016-10" db="EMBL/GenBank/DDBJ databases">
        <title>Complete genome of the TMA-utilizing, human hosted archaeon Methanomethylophilus alvus Gen. nov, sp. nov., strain Mx-05, derived from a pure culture.</title>
        <authorList>
            <person name="Brugere J.-F."/>
            <person name="Ben Hania W."/>
            <person name="Chaudhary P.P."/>
            <person name="Gaci N."/>
            <person name="Borrel G."/>
            <person name="Cao Van Tuat L."/>
            <person name="Fardeau M.-L."/>
            <person name="Harris H.M.B."/>
            <person name="O'Toole P.W."/>
            <person name="Ollivier B."/>
        </authorList>
    </citation>
    <scope>NUCLEOTIDE SEQUENCE [LARGE SCALE GENOMIC DNA]</scope>
    <source>
        <strain evidence="7 8">Mx-05</strain>
    </source>
</reference>
<dbReference type="OMA" id="HSIINAN"/>
<comment type="similarity">
    <text evidence="2">Belongs to the deoxyhypusine synthase family.</text>
</comment>
<evidence type="ECO:0000313" key="8">
    <source>
        <dbReference type="Proteomes" id="UP000273278"/>
    </source>
</evidence>
<comment type="pathway">
    <text evidence="6">Protein modification.</text>
</comment>
<evidence type="ECO:0000256" key="4">
    <source>
        <dbReference type="ARBA" id="ARBA00023027"/>
    </source>
</evidence>
<name>A0A3G3IFV8_9ARCH</name>
<proteinExistence type="inferred from homology"/>
<dbReference type="Proteomes" id="UP000273278">
    <property type="component" value="Chromosome"/>
</dbReference>
<evidence type="ECO:0000256" key="1">
    <source>
        <dbReference type="ARBA" id="ARBA00002823"/>
    </source>
</evidence>
<dbReference type="PANTHER" id="PTHR11703:SF0">
    <property type="entry name" value="DEOXYHYPUSINE SYNTHASE"/>
    <property type="match status" value="1"/>
</dbReference>
<dbReference type="AlphaFoldDB" id="A0A3G3IFV8"/>
<dbReference type="FunFam" id="3.40.910.10:FF:000010">
    <property type="entry name" value="Deoxyhypusine synthase"/>
    <property type="match status" value="1"/>
</dbReference>
<sequence length="318" mass="35439">MKKQLKKIPVKDIKVTKAMTVDDMLQAMGRAGGFTAQKLADATDIAEKMVKKEGCLKILSFPACIMATGTRGVIVDMVKNHMVDLIITTCGCLDHDLSRLYAAYYKGDFMMDDALLRENDVSRLGNVLVPDDCYGYVLEDNLLPMFDEIFAETQSMSTHEIIDKVGEKLADVKGHEDSLLYWAHVNNVPIVVPGITDGSFGCQLWMYYQTHRKLRIDLFADEQMLSEMTNDAKYTGAIIIGGGISKHHVIWWNQFRGGLDYCIYLTTAEEYDGSLSGARIREAVSWGKVKANAKKMTVEGDATITLPLIYAGLANRLL</sequence>
<keyword evidence="3" id="KW-0808">Transferase</keyword>
<keyword evidence="4" id="KW-0520">NAD</keyword>
<dbReference type="GO" id="GO:0034038">
    <property type="term" value="F:deoxyhypusine synthase activity"/>
    <property type="evidence" value="ECO:0007669"/>
    <property type="project" value="TreeGrafter"/>
</dbReference>
<organism evidence="7 8">
    <name type="scientific">Methanomethylophilus alvi</name>
    <dbReference type="NCBI Taxonomy" id="1291540"/>
    <lineage>
        <taxon>Archaea</taxon>
        <taxon>Methanobacteriati</taxon>
        <taxon>Thermoplasmatota</taxon>
        <taxon>Thermoplasmata</taxon>
        <taxon>Methanomassiliicoccales</taxon>
        <taxon>Methanomethylophilaceae</taxon>
        <taxon>Methanomethylophilus</taxon>
    </lineage>
</organism>
<evidence type="ECO:0000256" key="5">
    <source>
        <dbReference type="ARBA" id="ARBA00039467"/>
    </source>
</evidence>
<dbReference type="Pfam" id="PF01916">
    <property type="entry name" value="DS"/>
    <property type="match status" value="1"/>
</dbReference>
<evidence type="ECO:0000256" key="2">
    <source>
        <dbReference type="ARBA" id="ARBA00009892"/>
    </source>
</evidence>
<accession>A0A3G3IFV8</accession>
<dbReference type="InterPro" id="IPR036982">
    <property type="entry name" value="Deoxyhypusine_synthase_sf"/>
</dbReference>
<evidence type="ECO:0000313" key="7">
    <source>
        <dbReference type="EMBL" id="AYQ54609.1"/>
    </source>
</evidence>
<gene>
    <name evidence="7" type="ORF">BKD89_02140</name>
</gene>